<dbReference type="PANTHER" id="PTHR36452:SF1">
    <property type="entry name" value="DUF2461 DOMAIN-CONTAINING PROTEIN"/>
    <property type="match status" value="1"/>
</dbReference>
<dbReference type="PIRSF" id="PIRSF028451">
    <property type="entry name" value="UCP028451"/>
    <property type="match status" value="1"/>
</dbReference>
<reference evidence="1 2" key="1">
    <citation type="submission" date="2020-07" db="EMBL/GenBank/DDBJ databases">
        <title>Sequencing the genomes of 1000 actinobacteria strains.</title>
        <authorList>
            <person name="Klenk H.-P."/>
        </authorList>
    </citation>
    <scope>NUCLEOTIDE SEQUENCE [LARGE SCALE GENOMIC DNA]</scope>
    <source>
        <strain evidence="1 2">DSM 23987</strain>
    </source>
</reference>
<dbReference type="Pfam" id="PF09365">
    <property type="entry name" value="DUF2461"/>
    <property type="match status" value="1"/>
</dbReference>
<dbReference type="NCBIfam" id="TIGR02453">
    <property type="entry name" value="TIGR02453 family protein"/>
    <property type="match status" value="1"/>
</dbReference>
<evidence type="ECO:0000313" key="1">
    <source>
        <dbReference type="EMBL" id="NYG08559.1"/>
    </source>
</evidence>
<dbReference type="InterPro" id="IPR012808">
    <property type="entry name" value="CHP02453"/>
</dbReference>
<name>A0A852WIH3_9MICO</name>
<gene>
    <name evidence="1" type="ORF">BJ986_003046</name>
</gene>
<dbReference type="PANTHER" id="PTHR36452">
    <property type="entry name" value="CHROMOSOME 12, WHOLE GENOME SHOTGUN SEQUENCE"/>
    <property type="match status" value="1"/>
</dbReference>
<evidence type="ECO:0000313" key="2">
    <source>
        <dbReference type="Proteomes" id="UP000573599"/>
    </source>
</evidence>
<sequence length="222" mass="24600">MAAGAGFEGFPDWGVRFYQELEDNNTKEFWAANKAQWERDVREPMLTLVDALADEFGPAKLFRPNRDIRFSADKSPYKTHQGAIVGHDAGVGYYVQLSGDGLAVGGGFRTHSPAQTESFRRAIAAEGSGVELEGIVTELARAGFGLEGDILKTRPKGYDADHPRLELLRRKEIMALQRVGSPDWLATPAALDHIRSSWEAIRPLTEWVVAHVPMEQPRGVTR</sequence>
<dbReference type="AlphaFoldDB" id="A0A852WIH3"/>
<organism evidence="1 2">
    <name type="scientific">Pedococcus badiiscoriae</name>
    <dbReference type="NCBI Taxonomy" id="642776"/>
    <lineage>
        <taxon>Bacteria</taxon>
        <taxon>Bacillati</taxon>
        <taxon>Actinomycetota</taxon>
        <taxon>Actinomycetes</taxon>
        <taxon>Micrococcales</taxon>
        <taxon>Intrasporangiaceae</taxon>
        <taxon>Pedococcus</taxon>
    </lineage>
</organism>
<accession>A0A852WIH3</accession>
<dbReference type="EMBL" id="JACCAB010000001">
    <property type="protein sequence ID" value="NYG08559.1"/>
    <property type="molecule type" value="Genomic_DNA"/>
</dbReference>
<comment type="caution">
    <text evidence="1">The sequence shown here is derived from an EMBL/GenBank/DDBJ whole genome shotgun (WGS) entry which is preliminary data.</text>
</comment>
<dbReference type="RefSeq" id="WP_179423073.1">
    <property type="nucleotide sequence ID" value="NZ_JACCAB010000001.1"/>
</dbReference>
<protein>
    <submittedName>
        <fullName evidence="1">Uncharacterized protein (TIGR02453 family)</fullName>
    </submittedName>
</protein>
<proteinExistence type="predicted"/>
<dbReference type="InterPro" id="IPR015996">
    <property type="entry name" value="UCP028451"/>
</dbReference>
<keyword evidence="2" id="KW-1185">Reference proteome</keyword>
<dbReference type="Proteomes" id="UP000573599">
    <property type="component" value="Unassembled WGS sequence"/>
</dbReference>